<evidence type="ECO:0000313" key="2">
    <source>
        <dbReference type="Proteomes" id="UP000184612"/>
    </source>
</evidence>
<organism evidence="1 2">
    <name type="scientific">Anaerocolumna xylanovorans DSM 12503</name>
    <dbReference type="NCBI Taxonomy" id="1121345"/>
    <lineage>
        <taxon>Bacteria</taxon>
        <taxon>Bacillati</taxon>
        <taxon>Bacillota</taxon>
        <taxon>Clostridia</taxon>
        <taxon>Lachnospirales</taxon>
        <taxon>Lachnospiraceae</taxon>
        <taxon>Anaerocolumna</taxon>
    </lineage>
</organism>
<sequence length="129" mass="14366">MAGKLEDGIAFHVYYSNKVFGYKGSTIAQLDLDDTSGYGPETITLTLKADIPGTYRYIVHDYTNRTSFTSNALSLSGASVKIYRGNDLIMTYNVPINERGNLWRVFEINNGVINTLNTMSYQSSSDDIN</sequence>
<name>A0A1M7Y9X1_9FIRM</name>
<protein>
    <submittedName>
        <fullName evidence="1">Uncharacterized protein</fullName>
    </submittedName>
</protein>
<dbReference type="EMBL" id="FRFD01000006">
    <property type="protein sequence ID" value="SHO49389.1"/>
    <property type="molecule type" value="Genomic_DNA"/>
</dbReference>
<evidence type="ECO:0000313" key="1">
    <source>
        <dbReference type="EMBL" id="SHO49389.1"/>
    </source>
</evidence>
<reference evidence="1 2" key="1">
    <citation type="submission" date="2016-12" db="EMBL/GenBank/DDBJ databases">
        <authorList>
            <person name="Song W.-J."/>
            <person name="Kurnit D.M."/>
        </authorList>
    </citation>
    <scope>NUCLEOTIDE SEQUENCE [LARGE SCALE GENOMIC DNA]</scope>
    <source>
        <strain evidence="1 2">DSM 12503</strain>
    </source>
</reference>
<dbReference type="AlphaFoldDB" id="A0A1M7Y9X1"/>
<accession>A0A1M7Y9X1</accession>
<dbReference type="OrthoDB" id="6372180at2"/>
<keyword evidence="2" id="KW-1185">Reference proteome</keyword>
<dbReference type="Proteomes" id="UP000184612">
    <property type="component" value="Unassembled WGS sequence"/>
</dbReference>
<gene>
    <name evidence="1" type="ORF">SAMN02745217_02282</name>
</gene>
<proteinExistence type="predicted"/>
<dbReference type="RefSeq" id="WP_073588974.1">
    <property type="nucleotide sequence ID" value="NZ_FRFD01000006.1"/>
</dbReference>
<dbReference type="STRING" id="1121345.SAMN02745217_02282"/>